<organism evidence="3 4">
    <name type="scientific">Colletotrichum siamense</name>
    <name type="common">Anthracnose fungus</name>
    <dbReference type="NCBI Taxonomy" id="690259"/>
    <lineage>
        <taxon>Eukaryota</taxon>
        <taxon>Fungi</taxon>
        <taxon>Dikarya</taxon>
        <taxon>Ascomycota</taxon>
        <taxon>Pezizomycotina</taxon>
        <taxon>Sordariomycetes</taxon>
        <taxon>Hypocreomycetidae</taxon>
        <taxon>Glomerellales</taxon>
        <taxon>Glomerellaceae</taxon>
        <taxon>Colletotrichum</taxon>
        <taxon>Colletotrichum gloeosporioides species complex</taxon>
    </lineage>
</organism>
<dbReference type="InterPro" id="IPR024983">
    <property type="entry name" value="CHAT_dom"/>
</dbReference>
<evidence type="ECO:0000313" key="4">
    <source>
        <dbReference type="Proteomes" id="UP000711996"/>
    </source>
</evidence>
<dbReference type="OrthoDB" id="9991317at2759"/>
<dbReference type="AlphaFoldDB" id="A0A9P5EUN4"/>
<feature type="region of interest" description="Disordered" evidence="1">
    <location>
        <begin position="50"/>
        <end position="70"/>
    </location>
</feature>
<comment type="caution">
    <text evidence="3">The sequence shown here is derived from an EMBL/GenBank/DDBJ whole genome shotgun (WGS) entry which is preliminary data.</text>
</comment>
<proteinExistence type="predicted"/>
<accession>A0A9P5EUN4</accession>
<gene>
    <name evidence="3" type="ORF">CGCSCA2_v006111</name>
</gene>
<evidence type="ECO:0000259" key="2">
    <source>
        <dbReference type="Pfam" id="PF12770"/>
    </source>
</evidence>
<dbReference type="InterPro" id="IPR011990">
    <property type="entry name" value="TPR-like_helical_dom_sf"/>
</dbReference>
<dbReference type="SUPFAM" id="SSF48452">
    <property type="entry name" value="TPR-like"/>
    <property type="match status" value="2"/>
</dbReference>
<dbReference type="Gene3D" id="1.25.40.10">
    <property type="entry name" value="Tetratricopeptide repeat domain"/>
    <property type="match status" value="2"/>
</dbReference>
<dbReference type="GO" id="GO:0005840">
    <property type="term" value="C:ribosome"/>
    <property type="evidence" value="ECO:0007669"/>
    <property type="project" value="UniProtKB-KW"/>
</dbReference>
<name>A0A9P5EUN4_COLSI</name>
<dbReference type="PANTHER" id="PTHR19959">
    <property type="entry name" value="KINESIN LIGHT CHAIN"/>
    <property type="match status" value="1"/>
</dbReference>
<feature type="domain" description="CHAT" evidence="2">
    <location>
        <begin position="844"/>
        <end position="1153"/>
    </location>
</feature>
<reference evidence="3" key="1">
    <citation type="submission" date="2019-06" db="EMBL/GenBank/DDBJ databases">
        <authorList>
            <person name="Gan P."/>
            <person name="Shirasu K."/>
        </authorList>
    </citation>
    <scope>NUCLEOTIDE SEQUENCE [LARGE SCALE GENOMIC DNA]</scope>
    <source>
        <strain evidence="3">CAD2</strain>
    </source>
</reference>
<evidence type="ECO:0000313" key="3">
    <source>
        <dbReference type="EMBL" id="KAF4859618.1"/>
    </source>
</evidence>
<dbReference type="PANTHER" id="PTHR19959:SF119">
    <property type="entry name" value="FUNGAL LIPASE-LIKE DOMAIN-CONTAINING PROTEIN"/>
    <property type="match status" value="1"/>
</dbReference>
<dbReference type="EMBL" id="QPMT01000016">
    <property type="protein sequence ID" value="KAF4859618.1"/>
    <property type="molecule type" value="Genomic_DNA"/>
</dbReference>
<dbReference type="Proteomes" id="UP000711996">
    <property type="component" value="Unassembled WGS sequence"/>
</dbReference>
<dbReference type="Pfam" id="PF12770">
    <property type="entry name" value="CHAT"/>
    <property type="match status" value="1"/>
</dbReference>
<protein>
    <submittedName>
        <fullName evidence="3">30S ribosomal protein S17-like protein</fullName>
    </submittedName>
</protein>
<keyword evidence="4" id="KW-1185">Reference proteome</keyword>
<sequence>MEVEVTCGSTVDSPLPALHVGLDFNNNEHTIHSKRGIRHSVSTTHLSEEEITSIGHQSIETTPQDDRHHSDQLEDVGTWLLERFRISSALPTLELAKSILRLVVENTPYGHPHQSRRSINFALSLGLGFEYTSSKSVTDLTRAIDILEVAFHTASTSCGALGGIDRGLVLNNLGNFLGRRFDYTISAQDLDQAINYLEMVVEVTPANHSDRGGRLNNLAAWLTRRLRYKTQINDIDRAIDLTDEAIKSIPVNHPKYAGWSINLSNRLGARFERTGSMADIHRAIQAAERAVETTAHSHPQRPNRLNSLGDLLRTRFERTHTMEDITRAIQIVNEGIDATPQTHPMLEALLLGNLGSCFGRLFERSGSLDDLNRSIEALSKSVGKTPKDHFDSIIRLDNLAISLSRRHTQTGSMADIDRAVSSLQAALDLTPSDHSFRGVLLSNLSLCLGTRYYRTKSANDINTAIDALDEAIESVSEGHPHHEKFLFNLGAWLGVRNLDFGTYEDLDRAIASLTKALSKTPDDHPDRAMQLNNLGKWLTVRSKRSPSMTDLDLAAETLNRAASTIPADHYDRINVFKNLADCYHLRFHRTGSTDDFQSQLSSCLQGWHCDNSSPSTRIKLAQIAAQLLGIQSRWNEANDLLKSAIIMMPTLSPRALKSTDQQHMLSDAAGIASEAAAAALNAGEPPEECLRLLELGRGVMASLLLETRTEITDLERSHPDLAKRFEFLRDELDAPFNLEMIRISVDHDDLSSWETQAQRRRELDISFKEVIEEIRTKPGFENFLLPPEVQDLLGASSSGPIVVLNANHWRCDAFLITSNNIQLVSLPLLADAIEGTMEVSSSMLEKLWDNAARPVLEQLGFCKRPEGDNLPRLFWILTGSLSRLPFHAAGYHYEDSSDTVLDCVVSSYGTSIKALLQSRRSSTLKIGRNASREACLVSMQTTPPHGGFSPSDLEFAEEEIQMLDSLLYPIVATSLLSQPGKETVLHQIEACTAFHFAGHGNTDPLDPSKSCLLLNDWADDPLTVESLTSLRLFDKSPWLAYLSACSTGENRAENLQDESIHLVSACQLAGFPHVVGSLWKIDDQCSSEAATEVYRTIQERGWTDESVALGVHNAARLLRSKTRRDVQDRGRGLDYAVRDEGNPSIWAAYIHVGP</sequence>
<evidence type="ECO:0000256" key="1">
    <source>
        <dbReference type="SAM" id="MobiDB-lite"/>
    </source>
</evidence>